<evidence type="ECO:0000256" key="8">
    <source>
        <dbReference type="ARBA" id="ARBA00026119"/>
    </source>
</evidence>
<evidence type="ECO:0000256" key="9">
    <source>
        <dbReference type="ARBA" id="ARBA00030139"/>
    </source>
</evidence>
<dbReference type="OrthoDB" id="1879366at2759"/>
<dbReference type="InterPro" id="IPR002328">
    <property type="entry name" value="ADH_Zn_CS"/>
</dbReference>
<dbReference type="Gene3D" id="3.90.180.10">
    <property type="entry name" value="Medium-chain alcohol dehydrogenases, catalytic domain"/>
    <property type="match status" value="1"/>
</dbReference>
<accession>A0A3D8SI48</accession>
<dbReference type="InterPro" id="IPR011032">
    <property type="entry name" value="GroES-like_sf"/>
</dbReference>
<keyword evidence="5" id="KW-0560">Oxidoreductase</keyword>
<dbReference type="InterPro" id="IPR013154">
    <property type="entry name" value="ADH-like_N"/>
</dbReference>
<dbReference type="Proteomes" id="UP000256328">
    <property type="component" value="Unassembled WGS sequence"/>
</dbReference>
<dbReference type="SUPFAM" id="SSF51735">
    <property type="entry name" value="NAD(P)-binding Rossmann-fold domains"/>
    <property type="match status" value="1"/>
</dbReference>
<evidence type="ECO:0000256" key="5">
    <source>
        <dbReference type="ARBA" id="ARBA00023002"/>
    </source>
</evidence>
<keyword evidence="3 10" id="KW-0479">Metal-binding</keyword>
<dbReference type="Gene3D" id="3.40.50.720">
    <property type="entry name" value="NAD(P)-binding Rossmann-like Domain"/>
    <property type="match status" value="1"/>
</dbReference>
<evidence type="ECO:0000256" key="4">
    <source>
        <dbReference type="ARBA" id="ARBA00022833"/>
    </source>
</evidence>
<dbReference type="Pfam" id="PF08240">
    <property type="entry name" value="ADH_N"/>
    <property type="match status" value="1"/>
</dbReference>
<gene>
    <name evidence="12" type="ORF">BP5796_04288</name>
</gene>
<dbReference type="Pfam" id="PF00107">
    <property type="entry name" value="ADH_zinc_N"/>
    <property type="match status" value="1"/>
</dbReference>
<evidence type="ECO:0000256" key="3">
    <source>
        <dbReference type="ARBA" id="ARBA00022723"/>
    </source>
</evidence>
<organism evidence="12 13">
    <name type="scientific">Coleophoma crateriformis</name>
    <dbReference type="NCBI Taxonomy" id="565419"/>
    <lineage>
        <taxon>Eukaryota</taxon>
        <taxon>Fungi</taxon>
        <taxon>Dikarya</taxon>
        <taxon>Ascomycota</taxon>
        <taxon>Pezizomycotina</taxon>
        <taxon>Leotiomycetes</taxon>
        <taxon>Helotiales</taxon>
        <taxon>Dermateaceae</taxon>
        <taxon>Coleophoma</taxon>
    </lineage>
</organism>
<evidence type="ECO:0000259" key="11">
    <source>
        <dbReference type="SMART" id="SM00829"/>
    </source>
</evidence>
<dbReference type="PROSITE" id="PS00059">
    <property type="entry name" value="ADH_ZINC"/>
    <property type="match status" value="1"/>
</dbReference>
<keyword evidence="13" id="KW-1185">Reference proteome</keyword>
<dbReference type="InterPro" id="IPR020843">
    <property type="entry name" value="ER"/>
</dbReference>
<comment type="cofactor">
    <cofactor evidence="1 10">
        <name>Zn(2+)</name>
        <dbReference type="ChEBI" id="CHEBI:29105"/>
    </cofactor>
</comment>
<dbReference type="PANTHER" id="PTHR43161">
    <property type="entry name" value="SORBITOL DEHYDROGENASE"/>
    <property type="match status" value="1"/>
</dbReference>
<protein>
    <recommendedName>
        <fullName evidence="8">D-xylulose reductase</fullName>
        <ecNumber evidence="8">1.1.1.9</ecNumber>
    </recommendedName>
    <alternativeName>
        <fullName evidence="9">Xylitol dehydrogenase A</fullName>
    </alternativeName>
</protein>
<comment type="function">
    <text evidence="6">Xylitol dehydrogenase which catalyzes the conversion of xylitol to D-xylulose. Xylose is a major component of hemicelluloses such as xylan. Most fungi utilize D-xylose via three enzymatic reactions, xylose reductase (XR), xylitol dehydrogenase (XDH), and xylulokinase, to form xylulose 5-phosphate, which enters pentose phosphate pathway.</text>
</comment>
<evidence type="ECO:0000256" key="7">
    <source>
        <dbReference type="ARBA" id="ARBA00025713"/>
    </source>
</evidence>
<keyword evidence="4 10" id="KW-0862">Zinc</keyword>
<dbReference type="AlphaFoldDB" id="A0A3D8SI48"/>
<name>A0A3D8SI48_9HELO</name>
<dbReference type="InterPro" id="IPR036291">
    <property type="entry name" value="NAD(P)-bd_dom_sf"/>
</dbReference>
<dbReference type="SMART" id="SM00829">
    <property type="entry name" value="PKS_ER"/>
    <property type="match status" value="1"/>
</dbReference>
<evidence type="ECO:0000256" key="10">
    <source>
        <dbReference type="RuleBase" id="RU361277"/>
    </source>
</evidence>
<dbReference type="GO" id="GO:0008270">
    <property type="term" value="F:zinc ion binding"/>
    <property type="evidence" value="ECO:0007669"/>
    <property type="project" value="InterPro"/>
</dbReference>
<proteinExistence type="inferred from homology"/>
<dbReference type="InterPro" id="IPR013149">
    <property type="entry name" value="ADH-like_C"/>
</dbReference>
<feature type="domain" description="Enoyl reductase (ER)" evidence="11">
    <location>
        <begin position="13"/>
        <end position="351"/>
    </location>
</feature>
<dbReference type="GO" id="GO:0046526">
    <property type="term" value="F:D-xylulose reductase activity"/>
    <property type="evidence" value="ECO:0007669"/>
    <property type="project" value="UniProtKB-EC"/>
</dbReference>
<comment type="pathway">
    <text evidence="7">Carbohydrate degradation; L-arabinose degradation via L-arabinitol; D-xylulose 5-phosphate from L-arabinose (fungal route): step 4/5.</text>
</comment>
<evidence type="ECO:0000256" key="2">
    <source>
        <dbReference type="ARBA" id="ARBA00008072"/>
    </source>
</evidence>
<reference evidence="12 13" key="1">
    <citation type="journal article" date="2018" name="IMA Fungus">
        <title>IMA Genome-F 9: Draft genome sequence of Annulohypoxylon stygium, Aspergillus mulundensis, Berkeleyomyces basicola (syn. Thielaviopsis basicola), Ceratocystis smalleyi, two Cercospora beticola strains, Coleophoma cylindrospora, Fusarium fracticaudum, Phialophora cf. hyalina, and Morchella septimelata.</title>
        <authorList>
            <person name="Wingfield B.D."/>
            <person name="Bills G.F."/>
            <person name="Dong Y."/>
            <person name="Huang W."/>
            <person name="Nel W.J."/>
            <person name="Swalarsk-Parry B.S."/>
            <person name="Vaghefi N."/>
            <person name="Wilken P.M."/>
            <person name="An Z."/>
            <person name="de Beer Z.W."/>
            <person name="De Vos L."/>
            <person name="Chen L."/>
            <person name="Duong T.A."/>
            <person name="Gao Y."/>
            <person name="Hammerbacher A."/>
            <person name="Kikkert J.R."/>
            <person name="Li Y."/>
            <person name="Li H."/>
            <person name="Li K."/>
            <person name="Li Q."/>
            <person name="Liu X."/>
            <person name="Ma X."/>
            <person name="Naidoo K."/>
            <person name="Pethybridge S.J."/>
            <person name="Sun J."/>
            <person name="Steenkamp E.T."/>
            <person name="van der Nest M.A."/>
            <person name="van Wyk S."/>
            <person name="Wingfield M.J."/>
            <person name="Xiong C."/>
            <person name="Yue Q."/>
            <person name="Zhang X."/>
        </authorList>
    </citation>
    <scope>NUCLEOTIDE SEQUENCE [LARGE SCALE GENOMIC DNA]</scope>
    <source>
        <strain evidence="12 13">BP5796</strain>
    </source>
</reference>
<evidence type="ECO:0000313" key="13">
    <source>
        <dbReference type="Proteomes" id="UP000256328"/>
    </source>
</evidence>
<evidence type="ECO:0000256" key="1">
    <source>
        <dbReference type="ARBA" id="ARBA00001947"/>
    </source>
</evidence>
<dbReference type="SUPFAM" id="SSF50129">
    <property type="entry name" value="GroES-like"/>
    <property type="match status" value="1"/>
</dbReference>
<dbReference type="PANTHER" id="PTHR43161:SF9">
    <property type="entry name" value="SORBITOL DEHYDROGENASE"/>
    <property type="match status" value="1"/>
</dbReference>
<dbReference type="EMBL" id="PDLN01000005">
    <property type="protein sequence ID" value="RDW85963.1"/>
    <property type="molecule type" value="Genomic_DNA"/>
</dbReference>
<sequence>MATTTNNAVVYMGERNVQIQDRPMPKCDKDQVLVKVICTGICGSDVHNYCDPKTHPGLILGHESAGEIIEVGANVKGRHVGQRVAIEPAFVCRRCEFCCKGLQNVCAAMKYGGMDKTDGTLSQYFACEPEMAVPFPDHLPWEEAGCIQPMAIAVQLARQANLRPHQTVAVFGCGPLGLMIMALAKAYGASKIVAFDIEESRVDFAKTYAADVGIVSPMNTSGIEPLDFAKEFINPLLSEYDLGYGVDLAIDASGAESCMQMAVIITKPYGTYIQAGLGKQLCSVPMWLITAKGLTVKGTVRYSQGCFADAIDLLARKKVDIAPLISSKYPLTKAAEALEAQRAKEGIKIVIMNQE</sequence>
<comment type="caution">
    <text evidence="12">The sequence shown here is derived from an EMBL/GenBank/DDBJ whole genome shotgun (WGS) entry which is preliminary data.</text>
</comment>
<dbReference type="GO" id="GO:0003939">
    <property type="term" value="F:L-iditol 2-dehydrogenase (NAD+) activity"/>
    <property type="evidence" value="ECO:0007669"/>
    <property type="project" value="TreeGrafter"/>
</dbReference>
<dbReference type="GO" id="GO:0006062">
    <property type="term" value="P:sorbitol catabolic process"/>
    <property type="evidence" value="ECO:0007669"/>
    <property type="project" value="TreeGrafter"/>
</dbReference>
<evidence type="ECO:0000313" key="12">
    <source>
        <dbReference type="EMBL" id="RDW85963.1"/>
    </source>
</evidence>
<dbReference type="EC" id="1.1.1.9" evidence="8"/>
<evidence type="ECO:0000256" key="6">
    <source>
        <dbReference type="ARBA" id="ARBA00024843"/>
    </source>
</evidence>
<comment type="similarity">
    <text evidence="2 10">Belongs to the zinc-containing alcohol dehydrogenase family.</text>
</comment>